<dbReference type="PANTHER" id="PTHR15955">
    <property type="entry name" value="RWD DOMAIN CONTAINING PROTEIN 2"/>
    <property type="match status" value="1"/>
</dbReference>
<dbReference type="Proteomes" id="UP000799772">
    <property type="component" value="Unassembled WGS sequence"/>
</dbReference>
<evidence type="ECO:0000313" key="1">
    <source>
        <dbReference type="EMBL" id="KAF2093904.1"/>
    </source>
</evidence>
<name>A0A9P4I7M4_9PEZI</name>
<accession>A0A9P4I7M4</accession>
<protein>
    <recommendedName>
        <fullName evidence="3">RWD domain-containing protein</fullName>
    </recommendedName>
</protein>
<dbReference type="PANTHER" id="PTHR15955:SF8">
    <property type="entry name" value="RWD DOMAIN-CONTAINING PROTEIN 2B-RELATED"/>
    <property type="match status" value="1"/>
</dbReference>
<gene>
    <name evidence="1" type="ORF">NA57DRAFT_47278</name>
</gene>
<evidence type="ECO:0000313" key="2">
    <source>
        <dbReference type="Proteomes" id="UP000799772"/>
    </source>
</evidence>
<dbReference type="AlphaFoldDB" id="A0A9P4I7M4"/>
<dbReference type="InterPro" id="IPR017359">
    <property type="entry name" value="Phi-like"/>
</dbReference>
<sequence>METETETGDGNAFRLQNELSLLEAMYPTELSYDASRKEMTFKPKNRSSLCLRIPESYPSSGRPELISASIGAHDLRNELKKAMSEAPDAEEMLDAILTAFQDIADAAHSEVQSHVNDVELSKTELGGQAHLTVIIWLHHLLSTTKRKAILAPPTTSVSGISKPGYPGVLIFTGPAQDVNGHTKELRGLNWQAFQVRAEEEELWTFKHGTGVVEWESMAEIVDDIIEDKKRVFMEAMRMK</sequence>
<keyword evidence="2" id="KW-1185">Reference proteome</keyword>
<dbReference type="InterPro" id="IPR059181">
    <property type="entry name" value="RWDD2A-B_C"/>
</dbReference>
<organism evidence="1 2">
    <name type="scientific">Rhizodiscina lignyota</name>
    <dbReference type="NCBI Taxonomy" id="1504668"/>
    <lineage>
        <taxon>Eukaryota</taxon>
        <taxon>Fungi</taxon>
        <taxon>Dikarya</taxon>
        <taxon>Ascomycota</taxon>
        <taxon>Pezizomycotina</taxon>
        <taxon>Dothideomycetes</taxon>
        <taxon>Pleosporomycetidae</taxon>
        <taxon>Aulographales</taxon>
        <taxon>Rhizodiscinaceae</taxon>
        <taxon>Rhizodiscina</taxon>
    </lineage>
</organism>
<dbReference type="CDD" id="cd24163">
    <property type="entry name" value="RWDD2_C"/>
    <property type="match status" value="1"/>
</dbReference>
<dbReference type="CDD" id="cd11605">
    <property type="entry name" value="RWD_DRWD_ELF-like"/>
    <property type="match status" value="1"/>
</dbReference>
<dbReference type="EMBL" id="ML978136">
    <property type="protein sequence ID" value="KAF2093904.1"/>
    <property type="molecule type" value="Genomic_DNA"/>
</dbReference>
<comment type="caution">
    <text evidence="1">The sequence shown here is derived from an EMBL/GenBank/DDBJ whole genome shotgun (WGS) entry which is preliminary data.</text>
</comment>
<evidence type="ECO:0008006" key="3">
    <source>
        <dbReference type="Google" id="ProtNLM"/>
    </source>
</evidence>
<dbReference type="OrthoDB" id="432412at2759"/>
<reference evidence="1" key="1">
    <citation type="journal article" date="2020" name="Stud. Mycol.">
        <title>101 Dothideomycetes genomes: a test case for predicting lifestyles and emergence of pathogens.</title>
        <authorList>
            <person name="Haridas S."/>
            <person name="Albert R."/>
            <person name="Binder M."/>
            <person name="Bloem J."/>
            <person name="Labutti K."/>
            <person name="Salamov A."/>
            <person name="Andreopoulos B."/>
            <person name="Baker S."/>
            <person name="Barry K."/>
            <person name="Bills G."/>
            <person name="Bluhm B."/>
            <person name="Cannon C."/>
            <person name="Castanera R."/>
            <person name="Culley D."/>
            <person name="Daum C."/>
            <person name="Ezra D."/>
            <person name="Gonzalez J."/>
            <person name="Henrissat B."/>
            <person name="Kuo A."/>
            <person name="Liang C."/>
            <person name="Lipzen A."/>
            <person name="Lutzoni F."/>
            <person name="Magnuson J."/>
            <person name="Mondo S."/>
            <person name="Nolan M."/>
            <person name="Ohm R."/>
            <person name="Pangilinan J."/>
            <person name="Park H.-J."/>
            <person name="Ramirez L."/>
            <person name="Alfaro M."/>
            <person name="Sun H."/>
            <person name="Tritt A."/>
            <person name="Yoshinaga Y."/>
            <person name="Zwiers L.-H."/>
            <person name="Turgeon B."/>
            <person name="Goodwin S."/>
            <person name="Spatafora J."/>
            <person name="Crous P."/>
            <person name="Grigoriev I."/>
        </authorList>
    </citation>
    <scope>NUCLEOTIDE SEQUENCE</scope>
    <source>
        <strain evidence="1">CBS 133067</strain>
    </source>
</reference>
<proteinExistence type="predicted"/>